<organism evidence="10 11">
    <name type="scientific">Coniella lustricola</name>
    <dbReference type="NCBI Taxonomy" id="2025994"/>
    <lineage>
        <taxon>Eukaryota</taxon>
        <taxon>Fungi</taxon>
        <taxon>Dikarya</taxon>
        <taxon>Ascomycota</taxon>
        <taxon>Pezizomycotina</taxon>
        <taxon>Sordariomycetes</taxon>
        <taxon>Sordariomycetidae</taxon>
        <taxon>Diaporthales</taxon>
        <taxon>Schizoparmaceae</taxon>
        <taxon>Coniella</taxon>
    </lineage>
</organism>
<dbReference type="AlphaFoldDB" id="A0A2T3A6X8"/>
<dbReference type="FunCoup" id="A0A2T3A6X8">
    <property type="interactions" value="1334"/>
</dbReference>
<dbReference type="SUPFAM" id="SSF53474">
    <property type="entry name" value="alpha/beta-Hydrolases"/>
    <property type="match status" value="1"/>
</dbReference>
<dbReference type="Pfam" id="PF00561">
    <property type="entry name" value="Abhydrolase_1"/>
    <property type="match status" value="1"/>
</dbReference>
<feature type="domain" description="AB hydrolase-1" evidence="9">
    <location>
        <begin position="132"/>
        <end position="425"/>
    </location>
</feature>
<evidence type="ECO:0000256" key="2">
    <source>
        <dbReference type="ARBA" id="ARBA00022692"/>
    </source>
</evidence>
<keyword evidence="6" id="KW-0443">Lipid metabolism</keyword>
<evidence type="ECO:0000313" key="11">
    <source>
        <dbReference type="Proteomes" id="UP000241462"/>
    </source>
</evidence>
<keyword evidence="5" id="KW-1133">Transmembrane helix</keyword>
<evidence type="ECO:0000256" key="7">
    <source>
        <dbReference type="ARBA" id="ARBA00023136"/>
    </source>
</evidence>
<dbReference type="FunFam" id="3.40.50.1820:FF:000095">
    <property type="entry name" value="Triglyceride lipase-cholesterol esterase"/>
    <property type="match status" value="1"/>
</dbReference>
<dbReference type="Proteomes" id="UP000241462">
    <property type="component" value="Unassembled WGS sequence"/>
</dbReference>
<feature type="compositionally biased region" description="Basic and acidic residues" evidence="8">
    <location>
        <begin position="616"/>
        <end position="627"/>
    </location>
</feature>
<evidence type="ECO:0000256" key="1">
    <source>
        <dbReference type="ARBA" id="ARBA00004167"/>
    </source>
</evidence>
<keyword evidence="7" id="KW-0472">Membrane</keyword>
<feature type="region of interest" description="Disordered" evidence="8">
    <location>
        <begin position="575"/>
        <end position="627"/>
    </location>
</feature>
<evidence type="ECO:0000256" key="3">
    <source>
        <dbReference type="ARBA" id="ARBA00022801"/>
    </source>
</evidence>
<protein>
    <submittedName>
        <fullName evidence="10">Alpha/Beta hydrolase protein</fullName>
    </submittedName>
</protein>
<evidence type="ECO:0000256" key="8">
    <source>
        <dbReference type="SAM" id="MobiDB-lite"/>
    </source>
</evidence>
<name>A0A2T3A6X8_9PEZI</name>
<evidence type="ECO:0000256" key="6">
    <source>
        <dbReference type="ARBA" id="ARBA00023098"/>
    </source>
</evidence>
<dbReference type="Gene3D" id="3.40.50.1820">
    <property type="entry name" value="alpha/beta hydrolase"/>
    <property type="match status" value="1"/>
</dbReference>
<dbReference type="GO" id="GO:0016042">
    <property type="term" value="P:lipid catabolic process"/>
    <property type="evidence" value="ECO:0007669"/>
    <property type="project" value="UniProtKB-KW"/>
</dbReference>
<dbReference type="STRING" id="2025994.A0A2T3A6X8"/>
<evidence type="ECO:0000259" key="9">
    <source>
        <dbReference type="Pfam" id="PF00561"/>
    </source>
</evidence>
<dbReference type="EMBL" id="KZ678451">
    <property type="protein sequence ID" value="PSR83987.1"/>
    <property type="molecule type" value="Genomic_DNA"/>
</dbReference>
<dbReference type="OrthoDB" id="9974421at2759"/>
<accession>A0A2T3A6X8</accession>
<keyword evidence="11" id="KW-1185">Reference proteome</keyword>
<dbReference type="InterPro" id="IPR000073">
    <property type="entry name" value="AB_hydrolase_1"/>
</dbReference>
<proteinExistence type="predicted"/>
<dbReference type="InParanoid" id="A0A2T3A6X8"/>
<gene>
    <name evidence="10" type="ORF">BD289DRAFT_369249</name>
</gene>
<evidence type="ECO:0000256" key="5">
    <source>
        <dbReference type="ARBA" id="ARBA00022989"/>
    </source>
</evidence>
<keyword evidence="3 10" id="KW-0378">Hydrolase</keyword>
<dbReference type="InterPro" id="IPR029058">
    <property type="entry name" value="AB_hydrolase_fold"/>
</dbReference>
<keyword evidence="4" id="KW-0442">Lipid degradation</keyword>
<evidence type="ECO:0000313" key="10">
    <source>
        <dbReference type="EMBL" id="PSR83987.1"/>
    </source>
</evidence>
<keyword evidence="2" id="KW-0812">Transmembrane</keyword>
<sequence length="627" mass="69868">MPVPFIGRLNIVEYVAVALSFVFVSLESVIRVLTFALPSPLINLFYRASRRIFNRWRSTADKKAEEKKKNITTAIRNAADFVELCELFGYTAEEHVVQTRDGYLLGLHRLAWRRGEEDVRVNSGADSVKKRVVYLHHGLLMNSEVWVCLTDAQRALPFVLVEHGFDVWLGNNRGNKYSKKSVNTAPTSLDFWNFSIDEFAFHDIPNSIEYILGNTSQPSLSYIGFSQGTAQAFAALSIHPKLNQQVNVFIALAPAMSPPGLANGIADALIKASPQVLFLMFGRRGILSSAPLWESIIYPPLYIKIIDNGIKFLFNWKAQNMSIAQKLAAYPHLYSFTSTKSVVHWFQIIRTKSFQMYDDDPPLSIGTSVRSTKVAKYPTRNIKTPIVLVYGGSDSLVDIKAMLRELPPTTVATEIPHYEHLDFLWARDVEAQVFPHVFDALDNFTDAEHTKDEYESYRAARTQSLSRSSTFWKRACTHNGSDVNDSDVNSVLGGLPSAKLPHQAREHIRDVRFSDDETSTVTEPSERGAGSPQPYKRWRGRIPSGGSAAAFDGLTEQPDRKDSLALSTSLQAKDTSGSFRNAMRTGRKGISLGASRAVGGVSTTDAISVSQSPQHSSDESKHKEDIK</sequence>
<dbReference type="GO" id="GO:0016787">
    <property type="term" value="F:hydrolase activity"/>
    <property type="evidence" value="ECO:0007669"/>
    <property type="project" value="UniProtKB-KW"/>
</dbReference>
<dbReference type="PANTHER" id="PTHR11005">
    <property type="entry name" value="LYSOSOMAL ACID LIPASE-RELATED"/>
    <property type="match status" value="1"/>
</dbReference>
<evidence type="ECO:0000256" key="4">
    <source>
        <dbReference type="ARBA" id="ARBA00022963"/>
    </source>
</evidence>
<dbReference type="GO" id="GO:0016020">
    <property type="term" value="C:membrane"/>
    <property type="evidence" value="ECO:0007669"/>
    <property type="project" value="UniProtKB-SubCell"/>
</dbReference>
<comment type="subcellular location">
    <subcellularLocation>
        <location evidence="1">Membrane</location>
        <topology evidence="1">Single-pass membrane protein</topology>
    </subcellularLocation>
</comment>
<feature type="compositionally biased region" description="Polar residues" evidence="8">
    <location>
        <begin position="601"/>
        <end position="615"/>
    </location>
</feature>
<feature type="region of interest" description="Disordered" evidence="8">
    <location>
        <begin position="512"/>
        <end position="563"/>
    </location>
</feature>
<reference evidence="10 11" key="1">
    <citation type="journal article" date="2018" name="Mycol. Prog.">
        <title>Coniella lustricola, a new species from submerged detritus.</title>
        <authorList>
            <person name="Raudabaugh D.B."/>
            <person name="Iturriaga T."/>
            <person name="Carver A."/>
            <person name="Mondo S."/>
            <person name="Pangilinan J."/>
            <person name="Lipzen A."/>
            <person name="He G."/>
            <person name="Amirebrahimi M."/>
            <person name="Grigoriev I.V."/>
            <person name="Miller A.N."/>
        </authorList>
    </citation>
    <scope>NUCLEOTIDE SEQUENCE [LARGE SCALE GENOMIC DNA]</scope>
    <source>
        <strain evidence="10 11">B22-T-1</strain>
    </source>
</reference>